<dbReference type="InterPro" id="IPR010987">
    <property type="entry name" value="Glutathione-S-Trfase_C-like"/>
</dbReference>
<dbReference type="PROSITE" id="PS50405">
    <property type="entry name" value="GST_CTER"/>
    <property type="match status" value="1"/>
</dbReference>
<dbReference type="EMBL" id="CM035412">
    <property type="protein sequence ID" value="KAH7433034.1"/>
    <property type="molecule type" value="Genomic_DNA"/>
</dbReference>
<dbReference type="SUPFAM" id="SSF47616">
    <property type="entry name" value="GST C-terminal domain-like"/>
    <property type="match status" value="1"/>
</dbReference>
<dbReference type="GO" id="GO:0004364">
    <property type="term" value="F:glutathione transferase activity"/>
    <property type="evidence" value="ECO:0007669"/>
    <property type="project" value="UniProtKB-EC"/>
</dbReference>
<evidence type="ECO:0000256" key="2">
    <source>
        <dbReference type="ARBA" id="ARBA00012452"/>
    </source>
</evidence>
<reference evidence="6" key="1">
    <citation type="submission" date="2021-08" db="EMBL/GenBank/DDBJ databases">
        <title>WGS assembly of Ceratopteris richardii.</title>
        <authorList>
            <person name="Marchant D.B."/>
            <person name="Chen G."/>
            <person name="Jenkins J."/>
            <person name="Shu S."/>
            <person name="Leebens-Mack J."/>
            <person name="Grimwood J."/>
            <person name="Schmutz J."/>
            <person name="Soltis P."/>
            <person name="Soltis D."/>
            <person name="Chen Z.-H."/>
        </authorList>
    </citation>
    <scope>NUCLEOTIDE SEQUENCE</scope>
    <source>
        <strain evidence="6">Whitten #5841</strain>
        <tissue evidence="6">Leaf</tissue>
    </source>
</reference>
<name>A0A8T2UI75_CERRI</name>
<evidence type="ECO:0000256" key="4">
    <source>
        <dbReference type="ARBA" id="ARBA00047960"/>
    </source>
</evidence>
<feature type="domain" description="GST C-terminal" evidence="5">
    <location>
        <begin position="1"/>
        <end position="93"/>
    </location>
</feature>
<dbReference type="AlphaFoldDB" id="A0A8T2UI75"/>
<dbReference type="Pfam" id="PF00043">
    <property type="entry name" value="GST_C"/>
    <property type="match status" value="1"/>
</dbReference>
<gene>
    <name evidence="6" type="ORF">KP509_07G051300</name>
</gene>
<evidence type="ECO:0000256" key="1">
    <source>
        <dbReference type="ARBA" id="ARBA00010128"/>
    </source>
</evidence>
<evidence type="ECO:0000256" key="3">
    <source>
        <dbReference type="ARBA" id="ARBA00022679"/>
    </source>
</evidence>
<proteinExistence type="inferred from homology"/>
<keyword evidence="7" id="KW-1185">Reference proteome</keyword>
<dbReference type="GO" id="GO:0043295">
    <property type="term" value="F:glutathione binding"/>
    <property type="evidence" value="ECO:0007669"/>
    <property type="project" value="TreeGrafter"/>
</dbReference>
<comment type="caution">
    <text evidence="6">The sequence shown here is derived from an EMBL/GenBank/DDBJ whole genome shotgun (WGS) entry which is preliminary data.</text>
</comment>
<comment type="catalytic activity">
    <reaction evidence="4">
        <text>RX + glutathione = an S-substituted glutathione + a halide anion + H(+)</text>
        <dbReference type="Rhea" id="RHEA:16437"/>
        <dbReference type="ChEBI" id="CHEBI:15378"/>
        <dbReference type="ChEBI" id="CHEBI:16042"/>
        <dbReference type="ChEBI" id="CHEBI:17792"/>
        <dbReference type="ChEBI" id="CHEBI:57925"/>
        <dbReference type="ChEBI" id="CHEBI:90779"/>
        <dbReference type="EC" id="2.5.1.18"/>
    </reaction>
</comment>
<dbReference type="OrthoDB" id="422574at2759"/>
<organism evidence="6 7">
    <name type="scientific">Ceratopteris richardii</name>
    <name type="common">Triangle waterfern</name>
    <dbReference type="NCBI Taxonomy" id="49495"/>
    <lineage>
        <taxon>Eukaryota</taxon>
        <taxon>Viridiplantae</taxon>
        <taxon>Streptophyta</taxon>
        <taxon>Embryophyta</taxon>
        <taxon>Tracheophyta</taxon>
        <taxon>Polypodiopsida</taxon>
        <taxon>Polypodiidae</taxon>
        <taxon>Polypodiales</taxon>
        <taxon>Pteridineae</taxon>
        <taxon>Pteridaceae</taxon>
        <taxon>Parkerioideae</taxon>
        <taxon>Ceratopteris</taxon>
    </lineage>
</organism>
<dbReference type="Gene3D" id="1.20.1050.10">
    <property type="match status" value="1"/>
</dbReference>
<dbReference type="OMA" id="EFEYRIV"/>
<dbReference type="GO" id="GO:0005737">
    <property type="term" value="C:cytoplasm"/>
    <property type="evidence" value="ECO:0007669"/>
    <property type="project" value="TreeGrafter"/>
</dbReference>
<comment type="similarity">
    <text evidence="1">Belongs to the GST superfamily. Phi family.</text>
</comment>
<dbReference type="InterPro" id="IPR036282">
    <property type="entry name" value="Glutathione-S-Trfase_C_sf"/>
</dbReference>
<accession>A0A8T2UI75</accession>
<dbReference type="EC" id="2.5.1.18" evidence="2"/>
<protein>
    <recommendedName>
        <fullName evidence="2">glutathione transferase</fullName>
        <ecNumber evidence="2">2.5.1.18</ecNumber>
    </recommendedName>
</protein>
<dbReference type="GO" id="GO:0006749">
    <property type="term" value="P:glutathione metabolic process"/>
    <property type="evidence" value="ECO:0007669"/>
    <property type="project" value="TreeGrafter"/>
</dbReference>
<evidence type="ECO:0000313" key="6">
    <source>
        <dbReference type="EMBL" id="KAH7433034.1"/>
    </source>
</evidence>
<dbReference type="PANTHER" id="PTHR43900">
    <property type="entry name" value="GLUTATHIONE S-TRANSFERASE RHO"/>
    <property type="match status" value="1"/>
</dbReference>
<keyword evidence="3" id="KW-0808">Transferase</keyword>
<dbReference type="GO" id="GO:0009636">
    <property type="term" value="P:response to toxic substance"/>
    <property type="evidence" value="ECO:0007669"/>
    <property type="project" value="UniProtKB-ARBA"/>
</dbReference>
<evidence type="ECO:0000259" key="5">
    <source>
        <dbReference type="PROSITE" id="PS50405"/>
    </source>
</evidence>
<dbReference type="Proteomes" id="UP000825935">
    <property type="component" value="Chromosome 7"/>
</dbReference>
<evidence type="ECO:0000313" key="7">
    <source>
        <dbReference type="Proteomes" id="UP000825935"/>
    </source>
</evidence>
<dbReference type="InterPro" id="IPR004046">
    <property type="entry name" value="GST_C"/>
</dbReference>
<dbReference type="PANTHER" id="PTHR43900:SF3">
    <property type="entry name" value="GLUTATHIONE S-TRANSFERASE RHO"/>
    <property type="match status" value="1"/>
</dbReference>
<sequence length="93" mass="10674">MKGAPTYMQIVNESLAKLEKVLDIYEDHLSKNEYLAGNFFSLADLSHIPFTHYLVNVAKKGEAITSRKHVNAWWLKISSRPSWQKVLELASKK</sequence>
<dbReference type="FunFam" id="1.20.1050.10:FF:000004">
    <property type="entry name" value="Glutathione S-transferase F2"/>
    <property type="match status" value="1"/>
</dbReference>